<dbReference type="PANTHER" id="PTHR14000:SF1">
    <property type="entry name" value="HISTONE H2A DEUBIQUITINASE (DUF3755)"/>
    <property type="match status" value="1"/>
</dbReference>
<feature type="compositionally biased region" description="Polar residues" evidence="1">
    <location>
        <begin position="184"/>
        <end position="195"/>
    </location>
</feature>
<sequence>MAASANPSSGVIATPVTAIIAGRVTAAVRGMRMAPAAYQRRRIRWWVPLRRLSATIRVCHLIGHPRNSPCSKNCWEIKSSNGSDLMSLEIRVEKKLRSNQGLSIPTDGARSLHRYASETTVVRYAKTAQALRDKTVRDVALRCRWMNKKENGKRRKDENNARKNKDKKESAGIFPSAEKVTDSMPKSSQVANRTNGPPFVQSMMSIESDDGISFKGHLGLDIYTSEEESDFEQLPEVCAILLCSSPESLRAHFCHGWLDASVRSIGGAAGQLLEQNAQALEQISANFSACKIHENVNLFCQARNNISSILNDLSDMPEIMKQMPPLPVKLNEELANSILPRPFLPKKSSDPHSLARS</sequence>
<evidence type="ECO:0000313" key="2">
    <source>
        <dbReference type="EMBL" id="KAK6145187.1"/>
    </source>
</evidence>
<dbReference type="PANTHER" id="PTHR14000">
    <property type="entry name" value="FINGER CCCH DOMAIN PROTEIN, PUTATIVE (DUF3755)-RELATED"/>
    <property type="match status" value="1"/>
</dbReference>
<keyword evidence="3" id="KW-1185">Reference proteome</keyword>
<reference evidence="2 3" key="1">
    <citation type="journal article" date="2021" name="Comput. Struct. Biotechnol. J.">
        <title>De novo genome assembly of the potent medicinal plant Rehmannia glutinosa using nanopore technology.</title>
        <authorList>
            <person name="Ma L."/>
            <person name="Dong C."/>
            <person name="Song C."/>
            <person name="Wang X."/>
            <person name="Zheng X."/>
            <person name="Niu Y."/>
            <person name="Chen S."/>
            <person name="Feng W."/>
        </authorList>
    </citation>
    <scope>NUCLEOTIDE SEQUENCE [LARGE SCALE GENOMIC DNA]</scope>
    <source>
        <tissue evidence="2">Leaves</tissue>
    </source>
</reference>
<dbReference type="Proteomes" id="UP001318860">
    <property type="component" value="Unassembled WGS sequence"/>
</dbReference>
<dbReference type="Pfam" id="PF12579">
    <property type="entry name" value="DUF3755"/>
    <property type="match status" value="1"/>
</dbReference>
<dbReference type="InterPro" id="IPR022228">
    <property type="entry name" value="DUF3755"/>
</dbReference>
<evidence type="ECO:0000256" key="1">
    <source>
        <dbReference type="SAM" id="MobiDB-lite"/>
    </source>
</evidence>
<feature type="compositionally biased region" description="Basic and acidic residues" evidence="1">
    <location>
        <begin position="150"/>
        <end position="170"/>
    </location>
</feature>
<evidence type="ECO:0000313" key="3">
    <source>
        <dbReference type="Proteomes" id="UP001318860"/>
    </source>
</evidence>
<accession>A0ABR0WC28</accession>
<protein>
    <submittedName>
        <fullName evidence="2">Uncharacterized protein</fullName>
    </submittedName>
</protein>
<comment type="caution">
    <text evidence="2">The sequence shown here is derived from an EMBL/GenBank/DDBJ whole genome shotgun (WGS) entry which is preliminary data.</text>
</comment>
<name>A0ABR0WC28_REHGL</name>
<proteinExistence type="predicted"/>
<gene>
    <name evidence="2" type="ORF">DH2020_022007</name>
</gene>
<organism evidence="2 3">
    <name type="scientific">Rehmannia glutinosa</name>
    <name type="common">Chinese foxglove</name>
    <dbReference type="NCBI Taxonomy" id="99300"/>
    <lineage>
        <taxon>Eukaryota</taxon>
        <taxon>Viridiplantae</taxon>
        <taxon>Streptophyta</taxon>
        <taxon>Embryophyta</taxon>
        <taxon>Tracheophyta</taxon>
        <taxon>Spermatophyta</taxon>
        <taxon>Magnoliopsida</taxon>
        <taxon>eudicotyledons</taxon>
        <taxon>Gunneridae</taxon>
        <taxon>Pentapetalae</taxon>
        <taxon>asterids</taxon>
        <taxon>lamiids</taxon>
        <taxon>Lamiales</taxon>
        <taxon>Orobanchaceae</taxon>
        <taxon>Rehmannieae</taxon>
        <taxon>Rehmannia</taxon>
    </lineage>
</organism>
<feature type="region of interest" description="Disordered" evidence="1">
    <location>
        <begin position="150"/>
        <end position="197"/>
    </location>
</feature>
<dbReference type="EMBL" id="JABTTQ020000012">
    <property type="protein sequence ID" value="KAK6145187.1"/>
    <property type="molecule type" value="Genomic_DNA"/>
</dbReference>